<proteinExistence type="inferred from homology"/>
<dbReference type="EC" id="4.2.3.5" evidence="3 11"/>
<dbReference type="Proteomes" id="UP000177026">
    <property type="component" value="Unassembled WGS sequence"/>
</dbReference>
<evidence type="ECO:0000256" key="11">
    <source>
        <dbReference type="HAMAP-Rule" id="MF_00300"/>
    </source>
</evidence>
<dbReference type="Pfam" id="PF01264">
    <property type="entry name" value="Chorismate_synt"/>
    <property type="match status" value="1"/>
</dbReference>
<evidence type="ECO:0000256" key="12">
    <source>
        <dbReference type="RuleBase" id="RU000605"/>
    </source>
</evidence>
<keyword evidence="9 11" id="KW-0057">Aromatic amino acid biosynthesis</keyword>
<protein>
    <recommendedName>
        <fullName evidence="3 11">Chorismate synthase</fullName>
        <shortName evidence="11">CS</shortName>
        <ecNumber evidence="3 11">4.2.3.5</ecNumber>
    </recommendedName>
    <alternativeName>
        <fullName evidence="11">5-enolpyruvylshikimate-3-phosphate phospholyase</fullName>
    </alternativeName>
</protein>
<evidence type="ECO:0000256" key="2">
    <source>
        <dbReference type="ARBA" id="ARBA00008014"/>
    </source>
</evidence>
<evidence type="ECO:0000256" key="5">
    <source>
        <dbReference type="ARBA" id="ARBA00022630"/>
    </source>
</evidence>
<evidence type="ECO:0000256" key="6">
    <source>
        <dbReference type="ARBA" id="ARBA00022643"/>
    </source>
</evidence>
<comment type="catalytic activity">
    <reaction evidence="11 12">
        <text>5-O-(1-carboxyvinyl)-3-phosphoshikimate = chorismate + phosphate</text>
        <dbReference type="Rhea" id="RHEA:21020"/>
        <dbReference type="ChEBI" id="CHEBI:29748"/>
        <dbReference type="ChEBI" id="CHEBI:43474"/>
        <dbReference type="ChEBI" id="CHEBI:57701"/>
        <dbReference type="EC" id="4.2.3.5"/>
    </reaction>
</comment>
<evidence type="ECO:0000313" key="13">
    <source>
        <dbReference type="EMBL" id="OGK19043.1"/>
    </source>
</evidence>
<dbReference type="EMBL" id="MFZI01000058">
    <property type="protein sequence ID" value="OGK19043.1"/>
    <property type="molecule type" value="Genomic_DNA"/>
</dbReference>
<evidence type="ECO:0000256" key="9">
    <source>
        <dbReference type="ARBA" id="ARBA00023141"/>
    </source>
</evidence>
<dbReference type="GO" id="GO:0004107">
    <property type="term" value="F:chorismate synthase activity"/>
    <property type="evidence" value="ECO:0007669"/>
    <property type="project" value="UniProtKB-UniRule"/>
</dbReference>
<dbReference type="PIRSF" id="PIRSF001456">
    <property type="entry name" value="Chorismate_synth"/>
    <property type="match status" value="1"/>
</dbReference>
<dbReference type="CDD" id="cd07304">
    <property type="entry name" value="Chorismate_synthase"/>
    <property type="match status" value="1"/>
</dbReference>
<keyword evidence="5 11" id="KW-0285">Flavoprotein</keyword>
<evidence type="ECO:0000256" key="1">
    <source>
        <dbReference type="ARBA" id="ARBA00005044"/>
    </source>
</evidence>
<keyword evidence="6 11" id="KW-0288">FMN</keyword>
<feature type="binding site" evidence="11">
    <location>
        <position position="297"/>
    </location>
    <ligand>
        <name>FMN</name>
        <dbReference type="ChEBI" id="CHEBI:58210"/>
    </ligand>
</feature>
<comment type="caution">
    <text evidence="11">Lacks conserved residue(s) required for the propagation of feature annotation.</text>
</comment>
<sequence length="388" mass="43244">MLRFLTAGESHGKGVLVIVEGIPANVPISLELIRNEMQKRKKGSGSGGRQMIEKDEVQILSGIRFGKTLGSPISIYIENLDFKNWEEKMSVDDISRELKEKIKVQNPRPGHTDLAGVLKYGFDDVRNVLERASARETTARVAAGAIFKQFLSQFDIDFASHTIQIGKIQLGDKKYSFDDVKQSYANDPEIRCIDRVKSNLMKSEIEKTRRNMNTLGGAIEIWAVNVPPGLGSYVHFDTKIDGQIAQALMSIHSVKAVEIGSGVINASMHGSEVHDEIYFEKSKGYFRKTNRAGGVEGGVTNGMPIVARVYHKPISTLYKPLRTVNIKTKKTFFATVERSDICIVPRAGVISEAMLAYVIAKNFLEKFGSDNLQDIKASYSHYLKRLKI</sequence>
<dbReference type="GO" id="GO:0008652">
    <property type="term" value="P:amino acid biosynthetic process"/>
    <property type="evidence" value="ECO:0007669"/>
    <property type="project" value="UniProtKB-KW"/>
</dbReference>
<dbReference type="PROSITE" id="PS00787">
    <property type="entry name" value="CHORISMATE_SYNTHASE_1"/>
    <property type="match status" value="1"/>
</dbReference>
<dbReference type="AlphaFoldDB" id="A0A1F7GJD2"/>
<evidence type="ECO:0000256" key="10">
    <source>
        <dbReference type="ARBA" id="ARBA00023239"/>
    </source>
</evidence>
<dbReference type="GO" id="GO:0009423">
    <property type="term" value="P:chorismate biosynthetic process"/>
    <property type="evidence" value="ECO:0007669"/>
    <property type="project" value="UniProtKB-UniRule"/>
</dbReference>
<evidence type="ECO:0000313" key="14">
    <source>
        <dbReference type="Proteomes" id="UP000177026"/>
    </source>
</evidence>
<dbReference type="PANTHER" id="PTHR21085">
    <property type="entry name" value="CHORISMATE SYNTHASE"/>
    <property type="match status" value="1"/>
</dbReference>
<dbReference type="FunFam" id="3.60.150.10:FF:000002">
    <property type="entry name" value="Chorismate synthase"/>
    <property type="match status" value="1"/>
</dbReference>
<evidence type="ECO:0000256" key="8">
    <source>
        <dbReference type="ARBA" id="ARBA00022857"/>
    </source>
</evidence>
<comment type="function">
    <text evidence="11">Catalyzes the anti-1,4-elimination of the C-3 phosphate and the C-6 proR hydrogen from 5-enolpyruvylshikimate-3-phosphate (EPSP) to yield chorismate, which is the branch point compound that serves as the starting substrate for the three terminal pathways of aromatic amino acid biosynthesis. This reaction introduces a second double bond into the aromatic ring system.</text>
</comment>
<dbReference type="GO" id="GO:0005829">
    <property type="term" value="C:cytosol"/>
    <property type="evidence" value="ECO:0007669"/>
    <property type="project" value="TreeGrafter"/>
</dbReference>
<feature type="binding site" evidence="11">
    <location>
        <begin position="312"/>
        <end position="316"/>
    </location>
    <ligand>
        <name>FMN</name>
        <dbReference type="ChEBI" id="CHEBI:58210"/>
    </ligand>
</feature>
<reference evidence="13 14" key="1">
    <citation type="journal article" date="2016" name="Nat. Commun.">
        <title>Thousands of microbial genomes shed light on interconnected biogeochemical processes in an aquifer system.</title>
        <authorList>
            <person name="Anantharaman K."/>
            <person name="Brown C.T."/>
            <person name="Hug L.A."/>
            <person name="Sharon I."/>
            <person name="Castelle C.J."/>
            <person name="Probst A.J."/>
            <person name="Thomas B.C."/>
            <person name="Singh A."/>
            <person name="Wilkins M.J."/>
            <person name="Karaoz U."/>
            <person name="Brodie E.L."/>
            <person name="Williams K.H."/>
            <person name="Hubbard S.S."/>
            <person name="Banfield J.F."/>
        </authorList>
    </citation>
    <scope>NUCLEOTIDE SEQUENCE [LARGE SCALE GENOMIC DNA]</scope>
</reference>
<dbReference type="NCBIfam" id="NF003793">
    <property type="entry name" value="PRK05382.1"/>
    <property type="match status" value="1"/>
</dbReference>
<dbReference type="GO" id="GO:0010181">
    <property type="term" value="F:FMN binding"/>
    <property type="evidence" value="ECO:0007669"/>
    <property type="project" value="TreeGrafter"/>
</dbReference>
<dbReference type="InterPro" id="IPR020541">
    <property type="entry name" value="Chorismate_synthase_CS"/>
</dbReference>
<feature type="binding site" evidence="11">
    <location>
        <begin position="131"/>
        <end position="133"/>
    </location>
    <ligand>
        <name>FMN</name>
        <dbReference type="ChEBI" id="CHEBI:58210"/>
    </ligand>
</feature>
<gene>
    <name evidence="11" type="primary">aroC</name>
    <name evidence="13" type="ORF">A2866_00360</name>
</gene>
<dbReference type="Gene3D" id="3.60.150.10">
    <property type="entry name" value="Chorismate synthase AroC"/>
    <property type="match status" value="1"/>
</dbReference>
<dbReference type="HAMAP" id="MF_00300">
    <property type="entry name" value="Chorismate_synth"/>
    <property type="match status" value="1"/>
</dbReference>
<accession>A0A1F7GJD2</accession>
<evidence type="ECO:0000256" key="4">
    <source>
        <dbReference type="ARBA" id="ARBA00022605"/>
    </source>
</evidence>
<name>A0A1F7GJD2_9BACT</name>
<comment type="pathway">
    <text evidence="1 11 12">Metabolic intermediate biosynthesis; chorismate biosynthesis; chorismate from D-erythrose 4-phosphate and phosphoenolpyruvate: step 7/7.</text>
</comment>
<comment type="cofactor">
    <cofactor evidence="11 12">
        <name>FMNH2</name>
        <dbReference type="ChEBI" id="CHEBI:57618"/>
    </cofactor>
    <text evidence="11 12">Reduced FMN (FMNH(2)).</text>
</comment>
<comment type="caution">
    <text evidence="13">The sequence shown here is derived from an EMBL/GenBank/DDBJ whole genome shotgun (WGS) entry which is preliminary data.</text>
</comment>
<keyword evidence="4 11" id="KW-0028">Amino-acid biosynthesis</keyword>
<dbReference type="PANTHER" id="PTHR21085:SF0">
    <property type="entry name" value="CHORISMATE SYNTHASE"/>
    <property type="match status" value="1"/>
</dbReference>
<organism evidence="13 14">
    <name type="scientific">Candidatus Roizmanbacteria bacterium RIFCSPHIGHO2_01_FULL_39_8</name>
    <dbReference type="NCBI Taxonomy" id="1802033"/>
    <lineage>
        <taxon>Bacteria</taxon>
        <taxon>Candidatus Roizmaniibacteriota</taxon>
    </lineage>
</organism>
<feature type="binding site" evidence="11">
    <location>
        <position position="338"/>
    </location>
    <ligand>
        <name>FMN</name>
        <dbReference type="ChEBI" id="CHEBI:58210"/>
    </ligand>
</feature>
<dbReference type="PROSITE" id="PS00788">
    <property type="entry name" value="CHORISMATE_SYNTHASE_2"/>
    <property type="match status" value="1"/>
</dbReference>
<feature type="binding site" evidence="11">
    <location>
        <position position="40"/>
    </location>
    <ligand>
        <name>NADP(+)</name>
        <dbReference type="ChEBI" id="CHEBI:58349"/>
    </ligand>
</feature>
<evidence type="ECO:0000256" key="3">
    <source>
        <dbReference type="ARBA" id="ARBA00013036"/>
    </source>
</evidence>
<keyword evidence="7 11" id="KW-0274">FAD</keyword>
<dbReference type="UniPathway" id="UPA00053">
    <property type="reaction ID" value="UER00090"/>
</dbReference>
<dbReference type="InterPro" id="IPR035904">
    <property type="entry name" value="Chorismate_synth_AroC_sf"/>
</dbReference>
<dbReference type="SUPFAM" id="SSF103263">
    <property type="entry name" value="Chorismate synthase, AroC"/>
    <property type="match status" value="1"/>
</dbReference>
<dbReference type="GO" id="GO:0009073">
    <property type="term" value="P:aromatic amino acid family biosynthetic process"/>
    <property type="evidence" value="ECO:0007669"/>
    <property type="project" value="UniProtKB-KW"/>
</dbReference>
<dbReference type="NCBIfam" id="TIGR00033">
    <property type="entry name" value="aroC"/>
    <property type="match status" value="1"/>
</dbReference>
<comment type="similarity">
    <text evidence="2 11 12">Belongs to the chorismate synthase family.</text>
</comment>
<keyword evidence="10 11" id="KW-0456">Lyase</keyword>
<dbReference type="InterPro" id="IPR000453">
    <property type="entry name" value="Chorismate_synth"/>
</dbReference>
<comment type="subunit">
    <text evidence="11">Homotetramer.</text>
</comment>
<evidence type="ECO:0000256" key="7">
    <source>
        <dbReference type="ARBA" id="ARBA00022827"/>
    </source>
</evidence>
<keyword evidence="8 11" id="KW-0521">NADP</keyword>